<evidence type="ECO:0000256" key="14">
    <source>
        <dbReference type="ARBA" id="ARBA00023128"/>
    </source>
</evidence>
<dbReference type="Pfam" id="PF00361">
    <property type="entry name" value="Proton_antipo_M"/>
    <property type="match status" value="1"/>
</dbReference>
<reference evidence="20" key="1">
    <citation type="submission" date="2016-04" db="EMBL/GenBank/DDBJ databases">
        <title>Towards a higher-level phylogeny of ensiferan insects inferred from mitochondrial genome sequences.</title>
        <authorList>
            <person name="Zhou Z.J."/>
        </authorList>
    </citation>
    <scope>NUCLEOTIDE SEQUENCE</scope>
</reference>
<evidence type="ECO:0000256" key="9">
    <source>
        <dbReference type="ARBA" id="ARBA00022967"/>
    </source>
</evidence>
<evidence type="ECO:0000256" key="8">
    <source>
        <dbReference type="ARBA" id="ARBA00022692"/>
    </source>
</evidence>
<protein>
    <recommendedName>
        <fullName evidence="5 17">NADH-ubiquinone oxidoreductase chain 4</fullName>
        <ecNumber evidence="4 17">7.1.1.2</ecNumber>
    </recommendedName>
</protein>
<dbReference type="GO" id="GO:0031966">
    <property type="term" value="C:mitochondrial membrane"/>
    <property type="evidence" value="ECO:0007669"/>
    <property type="project" value="UniProtKB-SubCell"/>
</dbReference>
<dbReference type="EC" id="7.1.1.2" evidence="4 17"/>
<feature type="transmembrane region" description="Helical" evidence="17">
    <location>
        <begin position="180"/>
        <end position="203"/>
    </location>
</feature>
<feature type="transmembrane region" description="Helical" evidence="17">
    <location>
        <begin position="271"/>
        <end position="294"/>
    </location>
</feature>
<dbReference type="GO" id="GO:0042773">
    <property type="term" value="P:ATP synthesis coupled electron transport"/>
    <property type="evidence" value="ECO:0007669"/>
    <property type="project" value="InterPro"/>
</dbReference>
<keyword evidence="13 17" id="KW-0830">Ubiquinone</keyword>
<comment type="function">
    <text evidence="1">Core subunit of the mitochondrial membrane respiratory chain NADH dehydrogenase (Complex I) that is believed to belong to the minimal assembly required for catalysis. Complex I functions in the transfer of electrons from NADH to the respiratory chain. The immediate electron acceptor for the enzyme is believed to be ubiquinone.</text>
</comment>
<feature type="transmembrane region" description="Helical" evidence="17">
    <location>
        <begin position="342"/>
        <end position="363"/>
    </location>
</feature>
<evidence type="ECO:0000313" key="20">
    <source>
        <dbReference type="EMBL" id="AQM40091.1"/>
    </source>
</evidence>
<comment type="function">
    <text evidence="17">Core subunit of the mitochondrial membrane respiratory chain NADH dehydrogenase (Complex I) which catalyzes electron transfer from NADH through the respiratory chain, using ubiquinone as an electron acceptor. Essential for the catalytic activity and assembly of complex I.</text>
</comment>
<dbReference type="PRINTS" id="PR01437">
    <property type="entry name" value="NUOXDRDTASE4"/>
</dbReference>
<dbReference type="GO" id="GO:0008137">
    <property type="term" value="F:NADH dehydrogenase (ubiquinone) activity"/>
    <property type="evidence" value="ECO:0007669"/>
    <property type="project" value="UniProtKB-UniRule"/>
</dbReference>
<evidence type="ECO:0000256" key="15">
    <source>
        <dbReference type="ARBA" id="ARBA00023136"/>
    </source>
</evidence>
<keyword evidence="11 17" id="KW-1133">Transmembrane helix</keyword>
<dbReference type="Pfam" id="PF01059">
    <property type="entry name" value="Oxidored_q5_N"/>
    <property type="match status" value="1"/>
</dbReference>
<evidence type="ECO:0000256" key="7">
    <source>
        <dbReference type="ARBA" id="ARBA00022660"/>
    </source>
</evidence>
<comment type="similarity">
    <text evidence="3 17">Belongs to the complex I subunit 4 family.</text>
</comment>
<evidence type="ECO:0000256" key="4">
    <source>
        <dbReference type="ARBA" id="ARBA00012944"/>
    </source>
</evidence>
<proteinExistence type="inferred from homology"/>
<dbReference type="AlphaFoldDB" id="A0A1Q1MPT9"/>
<geneLocation type="mitochondrion" evidence="20"/>
<dbReference type="GO" id="GO:0015990">
    <property type="term" value="P:electron transport coupled proton transport"/>
    <property type="evidence" value="ECO:0007669"/>
    <property type="project" value="TreeGrafter"/>
</dbReference>
<sequence>MLKYLLMLGFLIPVCFFPRGWWMVQSFLYMITFFFFFSCNLTSNFGGLSYIFGFDILSFGLIMLSLWICSLMITASGSVNRYEFYEYLFLFMVVFLMLMLYCTFSSLTLFSFYLFFEGSLIPTLLLILGWGYQPERLQAGVYLLFYTLLASLPLLVGLFYVYQVEGTLSLLKLGGDVSSILLYLCLITAFLVKMPMFLVHIWLPKAHVEAPVSGSMILAGVLLKMGGYGLLRVYIMLMNLSLKYNWVWVGISLVGGVLVSLMCLRQTDLKALIAYSSVAHMGVVLGGIMTLSVWGFNGAYTLMLAHGLCSSGLFCLANICYERLGSRSLLVNKGLMNFMPSMALWWFLLSSSNMAAPPSLNLVGEVVLLNCLVSWSWISMVMLMFTSFLAAAYSLYLYSYSQHGDIYSGIYACSSGVVREYMLLLMHWLPLNSLVLKGDLYMLWL</sequence>
<comment type="catalytic activity">
    <reaction evidence="16 17">
        <text>a ubiquinone + NADH + 5 H(+)(in) = a ubiquinol + NAD(+) + 4 H(+)(out)</text>
        <dbReference type="Rhea" id="RHEA:29091"/>
        <dbReference type="Rhea" id="RHEA-COMP:9565"/>
        <dbReference type="Rhea" id="RHEA-COMP:9566"/>
        <dbReference type="ChEBI" id="CHEBI:15378"/>
        <dbReference type="ChEBI" id="CHEBI:16389"/>
        <dbReference type="ChEBI" id="CHEBI:17976"/>
        <dbReference type="ChEBI" id="CHEBI:57540"/>
        <dbReference type="ChEBI" id="CHEBI:57945"/>
        <dbReference type="EC" id="7.1.1.2"/>
    </reaction>
</comment>
<evidence type="ECO:0000256" key="1">
    <source>
        <dbReference type="ARBA" id="ARBA00003257"/>
    </source>
</evidence>
<feature type="transmembrane region" description="Helical" evidence="17">
    <location>
        <begin position="300"/>
        <end position="321"/>
    </location>
</feature>
<evidence type="ECO:0000256" key="12">
    <source>
        <dbReference type="ARBA" id="ARBA00023027"/>
    </source>
</evidence>
<dbReference type="CTD" id="4538"/>
<keyword evidence="8 17" id="KW-0812">Transmembrane</keyword>
<evidence type="ECO:0000256" key="6">
    <source>
        <dbReference type="ARBA" id="ARBA00022448"/>
    </source>
</evidence>
<dbReference type="PANTHER" id="PTHR43507">
    <property type="entry name" value="NADH-UBIQUINONE OXIDOREDUCTASE CHAIN 4"/>
    <property type="match status" value="1"/>
</dbReference>
<comment type="subcellular location">
    <subcellularLocation>
        <location evidence="2 17">Mitochondrion membrane</location>
        <topology evidence="2 17">Multi-pass membrane protein</topology>
    </subcellularLocation>
</comment>
<feature type="domain" description="NADH:quinone oxidoreductase/Mrp antiporter transmembrane" evidence="18">
    <location>
        <begin position="108"/>
        <end position="389"/>
    </location>
</feature>
<keyword evidence="9" id="KW-1278">Translocase</keyword>
<gene>
    <name evidence="20" type="primary">ND4</name>
</gene>
<dbReference type="InterPro" id="IPR000260">
    <property type="entry name" value="NADH4_N"/>
</dbReference>
<dbReference type="InterPro" id="IPR001750">
    <property type="entry name" value="ND/Mrp_TM"/>
</dbReference>
<evidence type="ECO:0000256" key="2">
    <source>
        <dbReference type="ARBA" id="ARBA00004225"/>
    </source>
</evidence>
<evidence type="ECO:0000256" key="17">
    <source>
        <dbReference type="RuleBase" id="RU003297"/>
    </source>
</evidence>
<feature type="transmembrane region" description="Helical" evidence="17">
    <location>
        <begin position="139"/>
        <end position="160"/>
    </location>
</feature>
<accession>A0A1Q1MPT9</accession>
<feature type="transmembrane region" description="Helical" evidence="17">
    <location>
        <begin position="375"/>
        <end position="398"/>
    </location>
</feature>
<feature type="transmembrane region" description="Helical" evidence="17">
    <location>
        <begin position="113"/>
        <end position="132"/>
    </location>
</feature>
<dbReference type="GO" id="GO:0048039">
    <property type="term" value="F:ubiquinone binding"/>
    <property type="evidence" value="ECO:0007669"/>
    <property type="project" value="TreeGrafter"/>
</dbReference>
<feature type="transmembrane region" description="Helical" evidence="17">
    <location>
        <begin position="87"/>
        <end position="107"/>
    </location>
</feature>
<keyword evidence="15 17" id="KW-0472">Membrane</keyword>
<feature type="transmembrane region" description="Helical" evidence="17">
    <location>
        <begin position="246"/>
        <end position="264"/>
    </location>
</feature>
<evidence type="ECO:0000259" key="19">
    <source>
        <dbReference type="Pfam" id="PF01059"/>
    </source>
</evidence>
<organism evidence="20">
    <name type="scientific">Holochlora fruhstorferi</name>
    <dbReference type="NCBI Taxonomy" id="1945530"/>
    <lineage>
        <taxon>Eukaryota</taxon>
        <taxon>Metazoa</taxon>
        <taxon>Ecdysozoa</taxon>
        <taxon>Arthropoda</taxon>
        <taxon>Hexapoda</taxon>
        <taxon>Insecta</taxon>
        <taxon>Pterygota</taxon>
        <taxon>Neoptera</taxon>
        <taxon>Polyneoptera</taxon>
        <taxon>Orthoptera</taxon>
        <taxon>Ensifera</taxon>
        <taxon>Tettigoniidea</taxon>
        <taxon>Tettigonioidea</taxon>
        <taxon>Tettigoniidae</taxon>
        <taxon>Phaneropterinae</taxon>
        <taxon>Holochlorini</taxon>
        <taxon>Holochlora</taxon>
    </lineage>
</organism>
<dbReference type="EMBL" id="KX057733">
    <property type="protein sequence ID" value="AQM40091.1"/>
    <property type="molecule type" value="Genomic_DNA"/>
</dbReference>
<keyword evidence="10 17" id="KW-0249">Electron transport</keyword>
<dbReference type="GO" id="GO:0003954">
    <property type="term" value="F:NADH dehydrogenase activity"/>
    <property type="evidence" value="ECO:0007669"/>
    <property type="project" value="TreeGrafter"/>
</dbReference>
<evidence type="ECO:0000259" key="18">
    <source>
        <dbReference type="Pfam" id="PF00361"/>
    </source>
</evidence>
<evidence type="ECO:0000256" key="5">
    <source>
        <dbReference type="ARBA" id="ARBA00021006"/>
    </source>
</evidence>
<evidence type="ECO:0000256" key="11">
    <source>
        <dbReference type="ARBA" id="ARBA00022989"/>
    </source>
</evidence>
<name>A0A1Q1MPT9_9ORTH</name>
<keyword evidence="6 17" id="KW-0813">Transport</keyword>
<feature type="transmembrane region" description="Helical" evidence="17">
    <location>
        <begin position="50"/>
        <end position="75"/>
    </location>
</feature>
<keyword evidence="12 17" id="KW-0520">NAD</keyword>
<evidence type="ECO:0000256" key="16">
    <source>
        <dbReference type="ARBA" id="ARBA00049551"/>
    </source>
</evidence>
<dbReference type="PANTHER" id="PTHR43507:SF20">
    <property type="entry name" value="NADH-UBIQUINONE OXIDOREDUCTASE CHAIN 4"/>
    <property type="match status" value="1"/>
</dbReference>
<evidence type="ECO:0000256" key="10">
    <source>
        <dbReference type="ARBA" id="ARBA00022982"/>
    </source>
</evidence>
<evidence type="ECO:0000256" key="13">
    <source>
        <dbReference type="ARBA" id="ARBA00023075"/>
    </source>
</evidence>
<dbReference type="GeneID" id="31085920"/>
<dbReference type="InterPro" id="IPR003918">
    <property type="entry name" value="NADH_UbQ_OxRdtase"/>
</dbReference>
<keyword evidence="14 17" id="KW-0496">Mitochondrion</keyword>
<feature type="transmembrane region" description="Helical" evidence="17">
    <location>
        <begin position="215"/>
        <end position="234"/>
    </location>
</feature>
<evidence type="ECO:0000256" key="3">
    <source>
        <dbReference type="ARBA" id="ARBA00009025"/>
    </source>
</evidence>
<keyword evidence="7 17" id="KW-0679">Respiratory chain</keyword>
<feature type="domain" description="NADH:ubiquinone oxidoreductase chain 4 N-terminal" evidence="19">
    <location>
        <begin position="1"/>
        <end position="103"/>
    </location>
</feature>
<dbReference type="RefSeq" id="YP_009349917.1">
    <property type="nucleotide sequence ID" value="NC_033993.1"/>
</dbReference>